<name>A0A381ST49_9ZZZZ</name>
<evidence type="ECO:0008006" key="2">
    <source>
        <dbReference type="Google" id="ProtNLM"/>
    </source>
</evidence>
<accession>A0A381ST49</accession>
<dbReference type="GO" id="GO:0006400">
    <property type="term" value="P:tRNA modification"/>
    <property type="evidence" value="ECO:0007669"/>
    <property type="project" value="InterPro"/>
</dbReference>
<dbReference type="PANTHER" id="PTHR42637">
    <property type="entry name" value="TRNA-(MS[2]IO[6]A)-HYDROXYLASE"/>
    <property type="match status" value="1"/>
</dbReference>
<evidence type="ECO:0000313" key="1">
    <source>
        <dbReference type="EMBL" id="SVA07156.1"/>
    </source>
</evidence>
<reference evidence="1" key="1">
    <citation type="submission" date="2018-05" db="EMBL/GenBank/DDBJ databases">
        <authorList>
            <person name="Lanie J.A."/>
            <person name="Ng W.-L."/>
            <person name="Kazmierczak K.M."/>
            <person name="Andrzejewski T.M."/>
            <person name="Davidsen T.M."/>
            <person name="Wayne K.J."/>
            <person name="Tettelin H."/>
            <person name="Glass J.I."/>
            <person name="Rusch D."/>
            <person name="Podicherti R."/>
            <person name="Tsui H.-C.T."/>
            <person name="Winkler M.E."/>
        </authorList>
    </citation>
    <scope>NUCLEOTIDE SEQUENCE</scope>
</reference>
<dbReference type="Gene3D" id="1.20.1260.10">
    <property type="match status" value="1"/>
</dbReference>
<dbReference type="InterPro" id="IPR010386">
    <property type="entry name" value="tRNA-Hydrxlase_MiaE"/>
</dbReference>
<gene>
    <name evidence="1" type="ORF">METZ01_LOCUS60010</name>
</gene>
<protein>
    <recommendedName>
        <fullName evidence="2">tRNA-(Ms[2]io[6]A)-hydroxylase</fullName>
    </recommendedName>
</protein>
<dbReference type="AlphaFoldDB" id="A0A381ST49"/>
<dbReference type="EMBL" id="UINC01003532">
    <property type="protein sequence ID" value="SVA07156.1"/>
    <property type="molecule type" value="Genomic_DNA"/>
</dbReference>
<dbReference type="InterPro" id="IPR012347">
    <property type="entry name" value="Ferritin-like"/>
</dbReference>
<proteinExistence type="predicted"/>
<dbReference type="GO" id="GO:0045301">
    <property type="term" value="F:tRNA 2-(methylsulfanyl)-N(6)-isopentenyladenosine(37) hydroxylase activity"/>
    <property type="evidence" value="ECO:0007669"/>
    <property type="project" value="InterPro"/>
</dbReference>
<sequence length="168" mass="19559">MLLDHAHCEKKAATTAISLIHRYPERNLSSRLSPLAREELLHFEQVLKLLEKRKVPYRNLKSGRYAHSLHGKISTREPNKLKDSLLVCALIEARSCERFYSLALYLEKSLASFYSKLCEAESRHCDLYLNLYQDLFEEDCKSRLKPLAQQESNLINTPDSLFRFHSGF</sequence>
<dbReference type="PIRSF" id="PIRSF020736">
    <property type="entry name" value="MiaE"/>
    <property type="match status" value="1"/>
</dbReference>
<organism evidence="1">
    <name type="scientific">marine metagenome</name>
    <dbReference type="NCBI Taxonomy" id="408172"/>
    <lineage>
        <taxon>unclassified sequences</taxon>
        <taxon>metagenomes</taxon>
        <taxon>ecological metagenomes</taxon>
    </lineage>
</organism>
<dbReference type="InterPro" id="IPR009078">
    <property type="entry name" value="Ferritin-like_SF"/>
</dbReference>
<dbReference type="PANTHER" id="PTHR42637:SF1">
    <property type="entry name" value="TRNA 2-(METHYLSULFANYL)-N(6)-ISOPENTENYLADENOSINE(37) HYDROXYLASE"/>
    <property type="match status" value="1"/>
</dbReference>
<dbReference type="Pfam" id="PF06175">
    <property type="entry name" value="MiaE"/>
    <property type="match status" value="1"/>
</dbReference>
<dbReference type="SUPFAM" id="SSF47240">
    <property type="entry name" value="Ferritin-like"/>
    <property type="match status" value="1"/>
</dbReference>